<gene>
    <name evidence="1" type="ORF">Ssi02_06910</name>
</gene>
<proteinExistence type="predicted"/>
<dbReference type="Proteomes" id="UP000606172">
    <property type="component" value="Unassembled WGS sequence"/>
</dbReference>
<comment type="caution">
    <text evidence="1">The sequence shown here is derived from an EMBL/GenBank/DDBJ whole genome shotgun (WGS) entry which is preliminary data.</text>
</comment>
<dbReference type="RefSeq" id="WP_204020876.1">
    <property type="nucleotide sequence ID" value="NZ_BOOW01000006.1"/>
</dbReference>
<protein>
    <submittedName>
        <fullName evidence="1">Uncharacterized protein</fullName>
    </submittedName>
</protein>
<dbReference type="AlphaFoldDB" id="A0A919RAN2"/>
<keyword evidence="2" id="KW-1185">Reference proteome</keyword>
<dbReference type="EMBL" id="BOOW01000006">
    <property type="protein sequence ID" value="GII90460.1"/>
    <property type="molecule type" value="Genomic_DNA"/>
</dbReference>
<name>A0A919RAN2_9ACTN</name>
<organism evidence="1 2">
    <name type="scientific">Sinosporangium siamense</name>
    <dbReference type="NCBI Taxonomy" id="1367973"/>
    <lineage>
        <taxon>Bacteria</taxon>
        <taxon>Bacillati</taxon>
        <taxon>Actinomycetota</taxon>
        <taxon>Actinomycetes</taxon>
        <taxon>Streptosporangiales</taxon>
        <taxon>Streptosporangiaceae</taxon>
        <taxon>Sinosporangium</taxon>
    </lineage>
</organism>
<evidence type="ECO:0000313" key="2">
    <source>
        <dbReference type="Proteomes" id="UP000606172"/>
    </source>
</evidence>
<reference evidence="1" key="1">
    <citation type="submission" date="2021-01" db="EMBL/GenBank/DDBJ databases">
        <title>Whole genome shotgun sequence of Sinosporangium siamense NBRC 109515.</title>
        <authorList>
            <person name="Komaki H."/>
            <person name="Tamura T."/>
        </authorList>
    </citation>
    <scope>NUCLEOTIDE SEQUENCE</scope>
    <source>
        <strain evidence="1">NBRC 109515</strain>
    </source>
</reference>
<sequence length="45" mass="4868">MLDNTASEHASPLIRMLDLADSLPGAADCVPALTNSWSSRPVTRW</sequence>
<accession>A0A919RAN2</accession>
<evidence type="ECO:0000313" key="1">
    <source>
        <dbReference type="EMBL" id="GII90460.1"/>
    </source>
</evidence>